<proteinExistence type="predicted"/>
<dbReference type="PANTHER" id="PTHR41386">
    <property type="entry name" value="INTEGRAL MEMBRANE PROTEIN-RELATED"/>
    <property type="match status" value="1"/>
</dbReference>
<dbReference type="AlphaFoldDB" id="A0A9X2WAC3"/>
<evidence type="ECO:0000256" key="1">
    <source>
        <dbReference type="SAM" id="Phobius"/>
    </source>
</evidence>
<reference evidence="2" key="1">
    <citation type="submission" date="2022-03" db="EMBL/GenBank/DDBJ databases">
        <title>Proposal of a novel genus Dryocolo and two novel species.</title>
        <authorList>
            <person name="Maddock D.W."/>
            <person name="Brady C.L."/>
            <person name="Denman S."/>
            <person name="Arnold D."/>
        </authorList>
    </citation>
    <scope>NUCLEOTIDE SEQUENCE</scope>
    <source>
        <strain evidence="2">H6W4</strain>
    </source>
</reference>
<evidence type="ECO:0000313" key="3">
    <source>
        <dbReference type="Proteomes" id="UP001150641"/>
    </source>
</evidence>
<dbReference type="PANTHER" id="PTHR41386:SF1">
    <property type="entry name" value="MEMBRANE PROTEIN"/>
    <property type="match status" value="1"/>
</dbReference>
<accession>A0A9X2WAC3</accession>
<organism evidence="2 3">
    <name type="scientific">Dryocola boscaweniae</name>
    <dbReference type="NCBI Taxonomy" id="2925397"/>
    <lineage>
        <taxon>Bacteria</taxon>
        <taxon>Pseudomonadati</taxon>
        <taxon>Pseudomonadota</taxon>
        <taxon>Gammaproteobacteria</taxon>
        <taxon>Enterobacterales</taxon>
        <taxon>Enterobacteriaceae</taxon>
        <taxon>Dryocola</taxon>
    </lineage>
</organism>
<evidence type="ECO:0000313" key="2">
    <source>
        <dbReference type="EMBL" id="MCT4703824.1"/>
    </source>
</evidence>
<dbReference type="EMBL" id="JALHAP010000082">
    <property type="protein sequence ID" value="MCT4703824.1"/>
    <property type="molecule type" value="Genomic_DNA"/>
</dbReference>
<sequence length="168" mass="19174">MDIESRRQLNALRRQSKKEHEELLADPADCEPETTFGQKMADVITGGIATWTFILAQTAIIIVWTAYNLLSRKSGFDPYPFVLLNLFLSFQAAYTAPAIMMSQKRQNINDSRRAEMESNVNVKTDLELYALNEKIDAMKDKDLAELKNTVNELLEELRKMQRPKSSSA</sequence>
<dbReference type="Proteomes" id="UP001150641">
    <property type="component" value="Unassembled WGS sequence"/>
</dbReference>
<dbReference type="Pfam" id="PF06210">
    <property type="entry name" value="DUF1003"/>
    <property type="match status" value="1"/>
</dbReference>
<dbReference type="InterPro" id="IPR010406">
    <property type="entry name" value="DUF1003"/>
</dbReference>
<feature type="transmembrane region" description="Helical" evidence="1">
    <location>
        <begin position="48"/>
        <end position="67"/>
    </location>
</feature>
<dbReference type="RefSeq" id="WP_271124507.1">
    <property type="nucleotide sequence ID" value="NZ_JALHAN010000069.1"/>
</dbReference>
<comment type="caution">
    <text evidence="2">The sequence shown here is derived from an EMBL/GenBank/DDBJ whole genome shotgun (WGS) entry which is preliminary data.</text>
</comment>
<keyword evidence="1" id="KW-0472">Membrane</keyword>
<keyword evidence="1" id="KW-0812">Transmembrane</keyword>
<keyword evidence="3" id="KW-1185">Reference proteome</keyword>
<protein>
    <submittedName>
        <fullName evidence="2">DUF1003 domain-containing protein</fullName>
    </submittedName>
</protein>
<feature type="transmembrane region" description="Helical" evidence="1">
    <location>
        <begin position="79"/>
        <end position="99"/>
    </location>
</feature>
<name>A0A9X2WAC3_9ENTR</name>
<gene>
    <name evidence="2" type="ORF">MUA00_18765</name>
</gene>
<keyword evidence="1" id="KW-1133">Transmembrane helix</keyword>